<feature type="repeat" description="TPR" evidence="3">
    <location>
        <begin position="857"/>
        <end position="890"/>
    </location>
</feature>
<dbReference type="InParanoid" id="Q54RZ3"/>
<reference evidence="5 6" key="1">
    <citation type="journal article" date="2005" name="Nature">
        <title>The genome of the social amoeba Dictyostelium discoideum.</title>
        <authorList>
            <consortium name="The Dictyostelium discoideum Sequencing Consortium"/>
            <person name="Eichinger L."/>
            <person name="Pachebat J.A."/>
            <person name="Glockner G."/>
            <person name="Rajandream M.A."/>
            <person name="Sucgang R."/>
            <person name="Berriman M."/>
            <person name="Song J."/>
            <person name="Olsen R."/>
            <person name="Szafranski K."/>
            <person name="Xu Q."/>
            <person name="Tunggal B."/>
            <person name="Kummerfeld S."/>
            <person name="Madera M."/>
            <person name="Konfortov B.A."/>
            <person name="Rivero F."/>
            <person name="Bankier A.T."/>
            <person name="Lehmann R."/>
            <person name="Hamlin N."/>
            <person name="Davies R."/>
            <person name="Gaudet P."/>
            <person name="Fey P."/>
            <person name="Pilcher K."/>
            <person name="Chen G."/>
            <person name="Saunders D."/>
            <person name="Sodergren E."/>
            <person name="Davis P."/>
            <person name="Kerhornou A."/>
            <person name="Nie X."/>
            <person name="Hall N."/>
            <person name="Anjard C."/>
            <person name="Hemphill L."/>
            <person name="Bason N."/>
            <person name="Farbrother P."/>
            <person name="Desany B."/>
            <person name="Just E."/>
            <person name="Morio T."/>
            <person name="Rost R."/>
            <person name="Churcher C."/>
            <person name="Cooper J."/>
            <person name="Haydock S."/>
            <person name="van Driessche N."/>
            <person name="Cronin A."/>
            <person name="Goodhead I."/>
            <person name="Muzny D."/>
            <person name="Mourier T."/>
            <person name="Pain A."/>
            <person name="Lu M."/>
            <person name="Harper D."/>
            <person name="Lindsay R."/>
            <person name="Hauser H."/>
            <person name="James K."/>
            <person name="Quiles M."/>
            <person name="Madan Babu M."/>
            <person name="Saito T."/>
            <person name="Buchrieser C."/>
            <person name="Wardroper A."/>
            <person name="Felder M."/>
            <person name="Thangavelu M."/>
            <person name="Johnson D."/>
            <person name="Knights A."/>
            <person name="Loulseged H."/>
            <person name="Mungall K."/>
            <person name="Oliver K."/>
            <person name="Price C."/>
            <person name="Quail M.A."/>
            <person name="Urushihara H."/>
            <person name="Hernandez J."/>
            <person name="Rabbinowitsch E."/>
            <person name="Steffen D."/>
            <person name="Sanders M."/>
            <person name="Ma J."/>
            <person name="Kohara Y."/>
            <person name="Sharp S."/>
            <person name="Simmonds M."/>
            <person name="Spiegler S."/>
            <person name="Tivey A."/>
            <person name="Sugano S."/>
            <person name="White B."/>
            <person name="Walker D."/>
            <person name="Woodward J."/>
            <person name="Winckler T."/>
            <person name="Tanaka Y."/>
            <person name="Shaulsky G."/>
            <person name="Schleicher M."/>
            <person name="Weinstock G."/>
            <person name="Rosenthal A."/>
            <person name="Cox E.C."/>
            <person name="Chisholm R.L."/>
            <person name="Gibbs R."/>
            <person name="Loomis W.F."/>
            <person name="Platzer M."/>
            <person name="Kay R.R."/>
            <person name="Williams J."/>
            <person name="Dear P.H."/>
            <person name="Noegel A.A."/>
            <person name="Barrell B."/>
            <person name="Kuspa A."/>
        </authorList>
    </citation>
    <scope>NUCLEOTIDE SEQUENCE [LARGE SCALE GENOMIC DNA]</scope>
    <source>
        <strain evidence="5 6">AX4</strain>
    </source>
</reference>
<dbReference type="InterPro" id="IPR019734">
    <property type="entry name" value="TPR_rpt"/>
</dbReference>
<dbReference type="SUPFAM" id="SSF48452">
    <property type="entry name" value="TPR-like"/>
    <property type="match status" value="4"/>
</dbReference>
<dbReference type="PANTHER" id="PTHR23083:SF464">
    <property type="entry name" value="TETRATRICOPEPTIDE REPEAT DOMAIN 7, ISOFORM A"/>
    <property type="match status" value="1"/>
</dbReference>
<feature type="region of interest" description="Disordered" evidence="4">
    <location>
        <begin position="656"/>
        <end position="693"/>
    </location>
</feature>
<dbReference type="HOGENOM" id="CLU_010512_0_0_1"/>
<feature type="repeat" description="TPR" evidence="3">
    <location>
        <begin position="547"/>
        <end position="580"/>
    </location>
</feature>
<dbReference type="Proteomes" id="UP000002195">
    <property type="component" value="Unassembled WGS sequence"/>
</dbReference>
<dbReference type="SMART" id="SM00028">
    <property type="entry name" value="TPR"/>
    <property type="match status" value="8"/>
</dbReference>
<evidence type="ECO:0000313" key="6">
    <source>
        <dbReference type="Proteomes" id="UP000002195"/>
    </source>
</evidence>
<dbReference type="PhylomeDB" id="Q54RZ3"/>
<comment type="function">
    <text evidence="1">Involved in endocytosis.</text>
</comment>
<feature type="region of interest" description="Disordered" evidence="4">
    <location>
        <begin position="313"/>
        <end position="363"/>
    </location>
</feature>
<dbReference type="PANTHER" id="PTHR23083">
    <property type="entry name" value="TETRATRICOPEPTIDE REPEAT PROTEIN, TPR"/>
    <property type="match status" value="1"/>
</dbReference>
<dbReference type="RefSeq" id="XP_639344.1">
    <property type="nucleotide sequence ID" value="XM_634252.1"/>
</dbReference>
<dbReference type="VEuPathDB" id="AmoebaDB:DDB_G0282823"/>
<evidence type="ECO:0000256" key="1">
    <source>
        <dbReference type="ARBA" id="ARBA00002550"/>
    </source>
</evidence>
<dbReference type="STRING" id="44689.Q54RZ3"/>
<comment type="similarity">
    <text evidence="2">Belongs to the YPP1 family.</text>
</comment>
<keyword evidence="3" id="KW-0802">TPR repeat</keyword>
<evidence type="ECO:0000256" key="3">
    <source>
        <dbReference type="PROSITE-ProRule" id="PRU00339"/>
    </source>
</evidence>
<comment type="caution">
    <text evidence="5">The sequence shown here is derived from an EMBL/GenBank/DDBJ whole genome shotgun (WGS) entry which is preliminary data.</text>
</comment>
<dbReference type="GeneID" id="8623785"/>
<accession>Q54RZ3</accession>
<dbReference type="KEGG" id="ddi:DDB_G0282823"/>
<proteinExistence type="inferred from homology"/>
<evidence type="ECO:0000256" key="4">
    <source>
        <dbReference type="SAM" id="MobiDB-lite"/>
    </source>
</evidence>
<dbReference type="InterPro" id="IPR051722">
    <property type="entry name" value="Endocytosis_PI4K-reg_protein"/>
</dbReference>
<dbReference type="Pfam" id="PF13181">
    <property type="entry name" value="TPR_8"/>
    <property type="match status" value="2"/>
</dbReference>
<evidence type="ECO:0000313" key="5">
    <source>
        <dbReference type="EMBL" id="EAL65991.1"/>
    </source>
</evidence>
<keyword evidence="6" id="KW-1185">Reference proteome</keyword>
<dbReference type="EMBL" id="AAFI02000047">
    <property type="protein sequence ID" value="EAL65991.1"/>
    <property type="molecule type" value="Genomic_DNA"/>
</dbReference>
<dbReference type="OMA" id="HKWIQLA"/>
<feature type="compositionally biased region" description="Gly residues" evidence="4">
    <location>
        <begin position="729"/>
        <end position="741"/>
    </location>
</feature>
<dbReference type="Gene3D" id="1.25.40.10">
    <property type="entry name" value="Tetratricopeptide repeat domain"/>
    <property type="match status" value="3"/>
</dbReference>
<sequence length="903" mass="100916">MSTLKNKKLIQIEGEIEKARQDKNWNALTDLIRKYNKLNTDNTVPLELLINSEKYLTEFDYNNALATLNKAYNIAPNNSEVLSYLGIVEYERNDIVKALSYLNRLNNPYGNNENGNGNGNGSGNDMILNNRKVGLLIQAFTIKGKCYENQGNQQDAITSYQNVYQITFKYFKNFKTIDKQTKLYIEDSLIRFAVIQKQFGIQISIKHLRSCLSSQIGLSKDTFRVSLTILAHLLLRNVCSASYIPTTLDSSSDNTNTTTSNSKHQQQQLFYVPSDETEESILALLYAETVLSAQQQQIQQQQQQQHHLQYLIPPSSNTNATTTNNTPIAAASTSSLASSPQAFTNGTNGNGNSSSPSVNTTTTATSNINLESTTHLNHHLNGHNHNLFEEQDPTLIYEDICLAYCRKEQYYPVVENYEKSLALNFSDQHKWIQLALALYSSGKYKRSLFIVEECLSKTPKNITLLLLASKICINHLNQITKAVLFAKQAVSFIDSDDTASLCKAYLLMGIAYGKKAIECKSSHEKNQNLELALISLKKSYDIDPYDYRNSYHLALIYADSRDTPMALKYIHESLELNPYEPSLWSCLALLLSSNKNYELAYRTCNHALSQSPTNVELLLIKAKLELALDDGTQALITYKTIFSHLVSKTLTSNEDIDDSVSLSRNRQSGPSSVVSFDLRSGTTAGDSRSHRSYSINNAEMDSAMRDFEDSPTSPKDLLRTTTNSSSSGVNGGNSGGGGSSGGHCLSSKEVHRNIALWLSLAEAFTQQRMFKDAAQCLAQAESIDNDSADVYYHQGYLLETQDLMGKAIANYHKALTIDSTHTNSSIRLALYYFRENDLLLAENNLTTILRSSDPTSHQAWFQLGLVLKAKGEIERSSDCFKKAIELDSTSPLIPYSQISRFVF</sequence>
<dbReference type="PaxDb" id="44689-DDB0204972"/>
<dbReference type="FunCoup" id="Q54RZ3">
    <property type="interactions" value="13"/>
</dbReference>
<feature type="compositionally biased region" description="Polar residues" evidence="4">
    <location>
        <begin position="660"/>
        <end position="693"/>
    </location>
</feature>
<dbReference type="eggNOG" id="KOG4162">
    <property type="taxonomic scope" value="Eukaryota"/>
</dbReference>
<organism evidence="5 6">
    <name type="scientific">Dictyostelium discoideum</name>
    <name type="common">Social amoeba</name>
    <dbReference type="NCBI Taxonomy" id="44689"/>
    <lineage>
        <taxon>Eukaryota</taxon>
        <taxon>Amoebozoa</taxon>
        <taxon>Evosea</taxon>
        <taxon>Eumycetozoa</taxon>
        <taxon>Dictyostelia</taxon>
        <taxon>Dictyosteliales</taxon>
        <taxon>Dictyosteliaceae</taxon>
        <taxon>Dictyostelium</taxon>
    </lineage>
</organism>
<dbReference type="SMR" id="Q54RZ3"/>
<evidence type="ECO:0008006" key="7">
    <source>
        <dbReference type="Google" id="ProtNLM"/>
    </source>
</evidence>
<evidence type="ECO:0000256" key="2">
    <source>
        <dbReference type="ARBA" id="ARBA00038251"/>
    </source>
</evidence>
<dbReference type="InterPro" id="IPR011990">
    <property type="entry name" value="TPR-like_helical_dom_sf"/>
</dbReference>
<feature type="repeat" description="TPR" evidence="3">
    <location>
        <begin position="788"/>
        <end position="821"/>
    </location>
</feature>
<protein>
    <recommendedName>
        <fullName evidence="7">TPR-like protein</fullName>
    </recommendedName>
</protein>
<gene>
    <name evidence="5" type="ORF">DDB_G0282823</name>
</gene>
<dbReference type="dictyBase" id="DDB_G0282823"/>
<dbReference type="AlphaFoldDB" id="Q54RZ3"/>
<dbReference type="PROSITE" id="PS50005">
    <property type="entry name" value="TPR"/>
    <property type="match status" value="3"/>
</dbReference>
<name>Q54RZ3_DICDI</name>
<feature type="region of interest" description="Disordered" evidence="4">
    <location>
        <begin position="705"/>
        <end position="744"/>
    </location>
</feature>